<dbReference type="PANTHER" id="PTHR14269">
    <property type="entry name" value="CDP-DIACYLGLYCEROL--GLYCEROL-3-PHOSPHATE 3-PHOSPHATIDYLTRANSFERASE-RELATED"/>
    <property type="match status" value="1"/>
</dbReference>
<dbReference type="OrthoDB" id="10251048at2759"/>
<dbReference type="InterPro" id="IPR050324">
    <property type="entry name" value="CDP-alcohol_PTase-I"/>
</dbReference>
<gene>
    <name evidence="2" type="ORF">DM02DRAFT_715782</name>
</gene>
<dbReference type="NCBIfam" id="TIGR01460">
    <property type="entry name" value="HAD-SF-IIA"/>
    <property type="match status" value="1"/>
</dbReference>
<evidence type="ECO:0000313" key="3">
    <source>
        <dbReference type="Proteomes" id="UP000244855"/>
    </source>
</evidence>
<feature type="region of interest" description="Disordered" evidence="1">
    <location>
        <begin position="1"/>
        <end position="27"/>
    </location>
</feature>
<dbReference type="InterPro" id="IPR023214">
    <property type="entry name" value="HAD_sf"/>
</dbReference>
<dbReference type="SUPFAM" id="SSF56784">
    <property type="entry name" value="HAD-like"/>
    <property type="match status" value="1"/>
</dbReference>
<dbReference type="Proteomes" id="UP000244855">
    <property type="component" value="Unassembled WGS sequence"/>
</dbReference>
<protein>
    <submittedName>
        <fullName evidence="2">HAD superfamily hydrolase-like protein</fullName>
    </submittedName>
</protein>
<dbReference type="InterPro" id="IPR006353">
    <property type="entry name" value="HAD-SF_hydro_IIA_CECR5"/>
</dbReference>
<dbReference type="Pfam" id="PF13242">
    <property type="entry name" value="Hydrolase_like"/>
    <property type="match status" value="1"/>
</dbReference>
<dbReference type="FunFam" id="3.40.50.1000:FF:000069">
    <property type="entry name" value="HAD-superfamily subfamily IIA hydrolase"/>
    <property type="match status" value="1"/>
</dbReference>
<dbReference type="Pfam" id="PF13344">
    <property type="entry name" value="Hydrolase_6"/>
    <property type="match status" value="1"/>
</dbReference>
<dbReference type="EMBL" id="KZ805315">
    <property type="protein sequence ID" value="PVI05185.1"/>
    <property type="molecule type" value="Genomic_DNA"/>
</dbReference>
<dbReference type="NCBIfam" id="TIGR01456">
    <property type="entry name" value="CECR5"/>
    <property type="match status" value="1"/>
</dbReference>
<evidence type="ECO:0000313" key="2">
    <source>
        <dbReference type="EMBL" id="PVI05185.1"/>
    </source>
</evidence>
<dbReference type="PANTHER" id="PTHR14269:SF4">
    <property type="entry name" value="CAT EYE SYNDROME CRITICAL REGION PROTEIN 5"/>
    <property type="match status" value="1"/>
</dbReference>
<dbReference type="GO" id="GO:0046474">
    <property type="term" value="P:glycerophospholipid biosynthetic process"/>
    <property type="evidence" value="ECO:0007669"/>
    <property type="project" value="TreeGrafter"/>
</dbReference>
<organism evidence="2 3">
    <name type="scientific">Periconia macrospinosa</name>
    <dbReference type="NCBI Taxonomy" id="97972"/>
    <lineage>
        <taxon>Eukaryota</taxon>
        <taxon>Fungi</taxon>
        <taxon>Dikarya</taxon>
        <taxon>Ascomycota</taxon>
        <taxon>Pezizomycotina</taxon>
        <taxon>Dothideomycetes</taxon>
        <taxon>Pleosporomycetidae</taxon>
        <taxon>Pleosporales</taxon>
        <taxon>Massarineae</taxon>
        <taxon>Periconiaceae</taxon>
        <taxon>Periconia</taxon>
    </lineage>
</organism>
<keyword evidence="3" id="KW-1185">Reference proteome</keyword>
<dbReference type="GO" id="GO:0016787">
    <property type="term" value="F:hydrolase activity"/>
    <property type="evidence" value="ECO:0007669"/>
    <property type="project" value="UniProtKB-KW"/>
</dbReference>
<keyword evidence="2" id="KW-0378">Hydrolase</keyword>
<sequence>MSAPSLVLPTGTSSRYARRLSSTEATQETMRLGPTVVVPPKHLMAPSDASEIATAMEVARHRVEAPQTPGTPPTPVEVTTTDKYAFAFDIDGVLIRGGKVIPEAIQAMKALNGENEYGIKIPYIFVTNGGGKTEAERCVQLSKQLEMEVSPGQFICGHTPMREMAEKYNTVLVVGGEGEQCRIVAEGYGFKDVVTPGDIIKDNADTTPFRKLTAEEMKNSRARNFAKVQIDAIFVFADSRDWASDQQIILDLLMSKNGYLGTRSETFEEGPPVFFSHNDVVWSASHDLTRIGMGALRVSLEAMFKAVTGKELKTTAFGKPQMGTFEFATRLLQEWRKDHTALTLLLQLCTYFVGDTPESDIRGTNEYDKRAENTWYSILVRTGVFQAGTKPRFEPRATVDTVLDAVNHGIEREYRKAVRETMEQTDVIAEE</sequence>
<dbReference type="InterPro" id="IPR036412">
    <property type="entry name" value="HAD-like_sf"/>
</dbReference>
<feature type="compositionally biased region" description="Polar residues" evidence="1">
    <location>
        <begin position="10"/>
        <end position="27"/>
    </location>
</feature>
<evidence type="ECO:0000256" key="1">
    <source>
        <dbReference type="SAM" id="MobiDB-lite"/>
    </source>
</evidence>
<proteinExistence type="predicted"/>
<dbReference type="InterPro" id="IPR006357">
    <property type="entry name" value="HAD-SF_hydro_IIA"/>
</dbReference>
<dbReference type="AlphaFoldDB" id="A0A2V1E7I8"/>
<dbReference type="GO" id="GO:0005739">
    <property type="term" value="C:mitochondrion"/>
    <property type="evidence" value="ECO:0007669"/>
    <property type="project" value="TreeGrafter"/>
</dbReference>
<accession>A0A2V1E7I8</accession>
<reference evidence="2 3" key="1">
    <citation type="journal article" date="2018" name="Sci. Rep.">
        <title>Comparative genomics provides insights into the lifestyle and reveals functional heterogeneity of dark septate endophytic fungi.</title>
        <authorList>
            <person name="Knapp D.G."/>
            <person name="Nemeth J.B."/>
            <person name="Barry K."/>
            <person name="Hainaut M."/>
            <person name="Henrissat B."/>
            <person name="Johnson J."/>
            <person name="Kuo A."/>
            <person name="Lim J.H.P."/>
            <person name="Lipzen A."/>
            <person name="Nolan M."/>
            <person name="Ohm R.A."/>
            <person name="Tamas L."/>
            <person name="Grigoriev I.V."/>
            <person name="Spatafora J.W."/>
            <person name="Nagy L.G."/>
            <person name="Kovacs G.M."/>
        </authorList>
    </citation>
    <scope>NUCLEOTIDE SEQUENCE [LARGE SCALE GENOMIC DNA]</scope>
    <source>
        <strain evidence="2 3">DSE2036</strain>
    </source>
</reference>
<name>A0A2V1E7I8_9PLEO</name>
<dbReference type="STRING" id="97972.A0A2V1E7I8"/>
<dbReference type="Gene3D" id="3.40.50.1000">
    <property type="entry name" value="HAD superfamily/HAD-like"/>
    <property type="match status" value="2"/>
</dbReference>